<reference evidence="2 3" key="1">
    <citation type="submission" date="2017-11" db="EMBL/GenBank/DDBJ databases">
        <title>Molecular characterization of Burkholderia pseudomallei and closely related isolates from Vietnam.</title>
        <authorList>
            <person name="Ustinov D.V."/>
            <person name="Antonov A.S."/>
            <person name="Avdusheva E.F."/>
            <person name="Shpak I.M."/>
            <person name="Zakharova I.B."/>
            <person name="Thi L.A."/>
            <person name="Teteryatnikova N."/>
            <person name="Lopasteyskaya Y.A."/>
            <person name="Kuzyutina J.A."/>
            <person name="Ngo T.N."/>
            <person name="Victorov D.V."/>
        </authorList>
    </citation>
    <scope>NUCLEOTIDE SEQUENCE [LARGE SCALE GENOMIC DNA]</scope>
    <source>
        <strain evidence="2 3">V1512</strain>
    </source>
</reference>
<proteinExistence type="predicted"/>
<evidence type="ECO:0000313" key="3">
    <source>
        <dbReference type="Proteomes" id="UP000231878"/>
    </source>
</evidence>
<dbReference type="Proteomes" id="UP000231878">
    <property type="component" value="Unassembled WGS sequence"/>
</dbReference>
<dbReference type="EMBL" id="PHRB01000001">
    <property type="protein sequence ID" value="PJO68041.1"/>
    <property type="molecule type" value="Genomic_DNA"/>
</dbReference>
<feature type="region of interest" description="Disordered" evidence="1">
    <location>
        <begin position="45"/>
        <end position="66"/>
    </location>
</feature>
<accession>A0AAX0UI95</accession>
<protein>
    <submittedName>
        <fullName evidence="2">Uncharacterized protein</fullName>
    </submittedName>
</protein>
<evidence type="ECO:0000256" key="1">
    <source>
        <dbReference type="SAM" id="MobiDB-lite"/>
    </source>
</evidence>
<feature type="compositionally biased region" description="Basic residues" evidence="1">
    <location>
        <begin position="54"/>
        <end position="66"/>
    </location>
</feature>
<name>A0AAX0UI95_BURPE</name>
<comment type="caution">
    <text evidence="2">The sequence shown here is derived from an EMBL/GenBank/DDBJ whole genome shotgun (WGS) entry which is preliminary data.</text>
</comment>
<evidence type="ECO:0000313" key="2">
    <source>
        <dbReference type="EMBL" id="PJO68041.1"/>
    </source>
</evidence>
<gene>
    <name evidence="2" type="ORF">CWD88_01910</name>
</gene>
<dbReference type="AlphaFoldDB" id="A0AAX0UI95"/>
<sequence length="66" mass="7292">MSARFIAHSEGLASCATLAAPRTAHHENPNARRVSRRARPLCRSMPKAIGHPNRSIRLRPPGNRKS</sequence>
<organism evidence="2 3">
    <name type="scientific">Burkholderia pseudomallei</name>
    <name type="common">Pseudomonas pseudomallei</name>
    <dbReference type="NCBI Taxonomy" id="28450"/>
    <lineage>
        <taxon>Bacteria</taxon>
        <taxon>Pseudomonadati</taxon>
        <taxon>Pseudomonadota</taxon>
        <taxon>Betaproteobacteria</taxon>
        <taxon>Burkholderiales</taxon>
        <taxon>Burkholderiaceae</taxon>
        <taxon>Burkholderia</taxon>
        <taxon>pseudomallei group</taxon>
    </lineage>
</organism>